<proteinExistence type="predicted"/>
<sequence>PLSPSTKPTTNADVNSNLNQSPKAPSIDEGEKDTKGRVVLANTQPCEKCGGNVVWATKGEWLLVCGGCGEPQ</sequence>
<name>A0A8K0RG83_9PLEO</name>
<dbReference type="AlphaFoldDB" id="A0A8K0RG83"/>
<feature type="non-terminal residue" evidence="2">
    <location>
        <position position="1"/>
    </location>
</feature>
<dbReference type="Proteomes" id="UP000813461">
    <property type="component" value="Unassembled WGS sequence"/>
</dbReference>
<protein>
    <submittedName>
        <fullName evidence="2">Uncharacterized protein</fullName>
    </submittedName>
</protein>
<evidence type="ECO:0000313" key="2">
    <source>
        <dbReference type="EMBL" id="KAH7092196.1"/>
    </source>
</evidence>
<feature type="compositionally biased region" description="Polar residues" evidence="1">
    <location>
        <begin position="1"/>
        <end position="23"/>
    </location>
</feature>
<accession>A0A8K0RG83</accession>
<feature type="non-terminal residue" evidence="2">
    <location>
        <position position="72"/>
    </location>
</feature>
<feature type="region of interest" description="Disordered" evidence="1">
    <location>
        <begin position="1"/>
        <end position="35"/>
    </location>
</feature>
<comment type="caution">
    <text evidence="2">The sequence shown here is derived from an EMBL/GenBank/DDBJ whole genome shotgun (WGS) entry which is preliminary data.</text>
</comment>
<evidence type="ECO:0000313" key="3">
    <source>
        <dbReference type="Proteomes" id="UP000813461"/>
    </source>
</evidence>
<reference evidence="2" key="1">
    <citation type="journal article" date="2021" name="Nat. Commun.">
        <title>Genetic determinants of endophytism in the Arabidopsis root mycobiome.</title>
        <authorList>
            <person name="Mesny F."/>
            <person name="Miyauchi S."/>
            <person name="Thiergart T."/>
            <person name="Pickel B."/>
            <person name="Atanasova L."/>
            <person name="Karlsson M."/>
            <person name="Huettel B."/>
            <person name="Barry K.W."/>
            <person name="Haridas S."/>
            <person name="Chen C."/>
            <person name="Bauer D."/>
            <person name="Andreopoulos W."/>
            <person name="Pangilinan J."/>
            <person name="LaButti K."/>
            <person name="Riley R."/>
            <person name="Lipzen A."/>
            <person name="Clum A."/>
            <person name="Drula E."/>
            <person name="Henrissat B."/>
            <person name="Kohler A."/>
            <person name="Grigoriev I.V."/>
            <person name="Martin F.M."/>
            <person name="Hacquard S."/>
        </authorList>
    </citation>
    <scope>NUCLEOTIDE SEQUENCE</scope>
    <source>
        <strain evidence="2">MPI-SDFR-AT-0120</strain>
    </source>
</reference>
<evidence type="ECO:0000256" key="1">
    <source>
        <dbReference type="SAM" id="MobiDB-lite"/>
    </source>
</evidence>
<dbReference type="OrthoDB" id="3757859at2759"/>
<dbReference type="EMBL" id="JAGMVJ010000003">
    <property type="protein sequence ID" value="KAH7092196.1"/>
    <property type="molecule type" value="Genomic_DNA"/>
</dbReference>
<organism evidence="2 3">
    <name type="scientific">Paraphoma chrysanthemicola</name>
    <dbReference type="NCBI Taxonomy" id="798071"/>
    <lineage>
        <taxon>Eukaryota</taxon>
        <taxon>Fungi</taxon>
        <taxon>Dikarya</taxon>
        <taxon>Ascomycota</taxon>
        <taxon>Pezizomycotina</taxon>
        <taxon>Dothideomycetes</taxon>
        <taxon>Pleosporomycetidae</taxon>
        <taxon>Pleosporales</taxon>
        <taxon>Pleosporineae</taxon>
        <taxon>Phaeosphaeriaceae</taxon>
        <taxon>Paraphoma</taxon>
    </lineage>
</organism>
<keyword evidence="3" id="KW-1185">Reference proteome</keyword>
<gene>
    <name evidence="2" type="ORF">FB567DRAFT_404888</name>
</gene>